<evidence type="ECO:0000256" key="1">
    <source>
        <dbReference type="ARBA" id="ARBA00005500"/>
    </source>
</evidence>
<dbReference type="InterPro" id="IPR010580">
    <property type="entry name" value="ER_stress-assoc"/>
</dbReference>
<name>A0A656KGW5_BLUGR</name>
<dbReference type="Proteomes" id="UP000053110">
    <property type="component" value="Unassembled WGS sequence"/>
</dbReference>
<dbReference type="EMBL" id="KE375149">
    <property type="protein sequence ID" value="EPQ62849.1"/>
    <property type="molecule type" value="Genomic_DNA"/>
</dbReference>
<keyword evidence="4 6" id="KW-1133">Transmembrane helix</keyword>
<keyword evidence="5 6" id="KW-0472">Membrane</keyword>
<keyword evidence="3 6" id="KW-0256">Endoplasmic reticulum</keyword>
<protein>
    <recommendedName>
        <fullName evidence="6">Stress-associated endoplasmic reticulum protein</fullName>
    </recommendedName>
</protein>
<evidence type="ECO:0000256" key="3">
    <source>
        <dbReference type="ARBA" id="ARBA00022824"/>
    </source>
</evidence>
<dbReference type="OrthoDB" id="16679at2759"/>
<evidence type="ECO:0000256" key="6">
    <source>
        <dbReference type="RuleBase" id="RU364120"/>
    </source>
</evidence>
<dbReference type="Pfam" id="PF06624">
    <property type="entry name" value="RAMP4"/>
    <property type="match status" value="1"/>
</dbReference>
<comment type="subcellular location">
    <subcellularLocation>
        <location evidence="6">Membrane</location>
        <topology evidence="6">Single-pass membrane protein</topology>
    </subcellularLocation>
    <subcellularLocation>
        <location evidence="6">Endoplasmic reticulum membrane</location>
        <topology evidence="6">Single-pass membrane protein</topology>
    </subcellularLocation>
</comment>
<dbReference type="GO" id="GO:0005789">
    <property type="term" value="C:endoplasmic reticulum membrane"/>
    <property type="evidence" value="ECO:0007669"/>
    <property type="project" value="UniProtKB-SubCell"/>
</dbReference>
<evidence type="ECO:0000313" key="9">
    <source>
        <dbReference type="Proteomes" id="UP000053110"/>
    </source>
</evidence>
<evidence type="ECO:0000256" key="7">
    <source>
        <dbReference type="SAM" id="MobiDB-lite"/>
    </source>
</evidence>
<evidence type="ECO:0000256" key="4">
    <source>
        <dbReference type="ARBA" id="ARBA00022989"/>
    </source>
</evidence>
<comment type="similarity">
    <text evidence="1 6">Belongs to the RAMP4 family.</text>
</comment>
<dbReference type="AlphaFoldDB" id="A0A656KGW5"/>
<comment type="function">
    <text evidence="6">Interacts with target proteins during translocation into the lumen of the endoplasmic reticulum. Protects unfolded target proteins against degradation and facilitate correct glycosylation.</text>
</comment>
<proteinExistence type="inferred from homology"/>
<keyword evidence="2 6" id="KW-0812">Transmembrane</keyword>
<evidence type="ECO:0000256" key="5">
    <source>
        <dbReference type="ARBA" id="ARBA00023136"/>
    </source>
</evidence>
<feature type="transmembrane region" description="Helical" evidence="6">
    <location>
        <begin position="57"/>
        <end position="75"/>
    </location>
</feature>
<accession>A0A656KGW5</accession>
<evidence type="ECO:0000256" key="2">
    <source>
        <dbReference type="ARBA" id="ARBA00022692"/>
    </source>
</evidence>
<feature type="region of interest" description="Disordered" evidence="7">
    <location>
        <begin position="17"/>
        <end position="37"/>
    </location>
</feature>
<evidence type="ECO:0000313" key="8">
    <source>
        <dbReference type="EMBL" id="EPQ62849.1"/>
    </source>
</evidence>
<organism evidence="8 9">
    <name type="scientific">Blumeria graminis f. sp. tritici 96224</name>
    <dbReference type="NCBI Taxonomy" id="1268274"/>
    <lineage>
        <taxon>Eukaryota</taxon>
        <taxon>Fungi</taxon>
        <taxon>Dikarya</taxon>
        <taxon>Ascomycota</taxon>
        <taxon>Pezizomycotina</taxon>
        <taxon>Leotiomycetes</taxon>
        <taxon>Erysiphales</taxon>
        <taxon>Erysiphaceae</taxon>
        <taxon>Blumeria</taxon>
    </lineage>
</organism>
<gene>
    <name evidence="8" type="ORF">BGT96224_3322</name>
</gene>
<reference evidence="9" key="1">
    <citation type="journal article" date="2013" name="Nat. Genet.">
        <title>The wheat powdery mildew genome shows the unique evolution of an obligate biotroph.</title>
        <authorList>
            <person name="Wicker T."/>
            <person name="Oberhaensli S."/>
            <person name="Parlange F."/>
            <person name="Buchmann J.P."/>
            <person name="Shatalina M."/>
            <person name="Roffler S."/>
            <person name="Ben-David R."/>
            <person name="Dolezel J."/>
            <person name="Simkova H."/>
            <person name="Schulze-Lefert P."/>
            <person name="Spanu P.D."/>
            <person name="Bruggmann R."/>
            <person name="Amselem J."/>
            <person name="Quesneville H."/>
            <person name="Ver Loren van Themaat E."/>
            <person name="Paape T."/>
            <person name="Shimizu K.K."/>
            <person name="Keller B."/>
        </authorList>
    </citation>
    <scope>NUCLEOTIDE SEQUENCE [LARGE SCALE GENOMIC DNA]</scope>
    <source>
        <strain evidence="9">96224</strain>
    </source>
</reference>
<sequence length="81" mass="9336">MLENNCRAINLLIKSQAQTPQQRKRNEKFSKLQNAKRGKANIEVKPKQEFKSPLSPLWAGLLSFVVFGGLLFELINRIFIH</sequence>